<dbReference type="Gene3D" id="2.60.450.10">
    <property type="entry name" value="Lipopolysaccharide (LPS) transport protein A like domain"/>
    <property type="match status" value="2"/>
</dbReference>
<dbReference type="InterPro" id="IPR052037">
    <property type="entry name" value="LPS_export_LptA"/>
</dbReference>
<evidence type="ECO:0000256" key="1">
    <source>
        <dbReference type="ARBA" id="ARBA00022729"/>
    </source>
</evidence>
<evidence type="ECO:0000256" key="2">
    <source>
        <dbReference type="SAM" id="MobiDB-lite"/>
    </source>
</evidence>
<keyword evidence="1 3" id="KW-0732">Signal</keyword>
<organism evidence="5 6">
    <name type="scientific">Rhodovastum atsumiense</name>
    <dbReference type="NCBI Taxonomy" id="504468"/>
    <lineage>
        <taxon>Bacteria</taxon>
        <taxon>Pseudomonadati</taxon>
        <taxon>Pseudomonadota</taxon>
        <taxon>Alphaproteobacteria</taxon>
        <taxon>Acetobacterales</taxon>
        <taxon>Acetobacteraceae</taxon>
        <taxon>Rhodovastum</taxon>
    </lineage>
</organism>
<dbReference type="GO" id="GO:0030288">
    <property type="term" value="C:outer membrane-bounded periplasmic space"/>
    <property type="evidence" value="ECO:0007669"/>
    <property type="project" value="TreeGrafter"/>
</dbReference>
<dbReference type="PANTHER" id="PTHR36504:SF1">
    <property type="entry name" value="LIPOPOLYSACCHARIDE EXPORT SYSTEM PROTEIN LPTA"/>
    <property type="match status" value="1"/>
</dbReference>
<feature type="signal peptide" evidence="3">
    <location>
        <begin position="1"/>
        <end position="20"/>
    </location>
</feature>
<comment type="caution">
    <text evidence="5">The sequence shown here is derived from an EMBL/GenBank/DDBJ whole genome shotgun (WGS) entry which is preliminary data.</text>
</comment>
<dbReference type="GO" id="GO:0009279">
    <property type="term" value="C:cell outer membrane"/>
    <property type="evidence" value="ECO:0007669"/>
    <property type="project" value="TreeGrafter"/>
</dbReference>
<accession>A0A5M6J3V1</accession>
<feature type="region of interest" description="Disordered" evidence="2">
    <location>
        <begin position="188"/>
        <end position="215"/>
    </location>
</feature>
<feature type="region of interest" description="Disordered" evidence="2">
    <location>
        <begin position="291"/>
        <end position="311"/>
    </location>
</feature>
<reference evidence="5 6" key="1">
    <citation type="submission" date="2019-09" db="EMBL/GenBank/DDBJ databases">
        <title>Genome sequence of Rhodovastum atsumiense, a diverse member of the Acetobacteraceae family of non-sulfur purple photosynthetic bacteria.</title>
        <authorList>
            <person name="Meyer T."/>
            <person name="Kyndt J."/>
        </authorList>
    </citation>
    <scope>NUCLEOTIDE SEQUENCE [LARGE SCALE GENOMIC DNA]</scope>
    <source>
        <strain evidence="5 6">DSM 21279</strain>
    </source>
</reference>
<dbReference type="GO" id="GO:0015920">
    <property type="term" value="P:lipopolysaccharide transport"/>
    <property type="evidence" value="ECO:0007669"/>
    <property type="project" value="TreeGrafter"/>
</dbReference>
<evidence type="ECO:0000313" key="6">
    <source>
        <dbReference type="Proteomes" id="UP000325255"/>
    </source>
</evidence>
<name>A0A5M6J3V1_9PROT</name>
<feature type="domain" description="Organic solvent tolerance-like N-terminal" evidence="4">
    <location>
        <begin position="38"/>
        <end position="136"/>
    </location>
</feature>
<proteinExistence type="predicted"/>
<dbReference type="GO" id="GO:0017089">
    <property type="term" value="F:glycolipid transfer activity"/>
    <property type="evidence" value="ECO:0007669"/>
    <property type="project" value="TreeGrafter"/>
</dbReference>
<dbReference type="OrthoDB" id="8450043at2"/>
<sequence length="311" mass="32960">MRRLPWILLLLLTTTPLARAQQIDLSSGGPVEVTARDGFEWREAERVVIATGEARAVRGNVTVLADRLMAYYRNKDPAGQRPAAAPGAAGIEGGENEIYRLEAVGHVRIVTPSDEAVGDKAVYDIDQAVLVMTGQGLKLTTPQYVMTARDSMEYWSQQHMAVGRGNALVVATDGRRLSGDVLVGYTSEGAASGKPATPARTGPAPAPAESSGKLERVEAYGNVEVRTQTDIVRGDRGVYVPDSGMARVLGHVRITHGQNQMTGAAADVNMKTGIAHVISDPGARVQGLIMPNEAQQPGRAQPAPRAPGAAR</sequence>
<dbReference type="EMBL" id="VWPK01000002">
    <property type="protein sequence ID" value="KAA5614335.1"/>
    <property type="molecule type" value="Genomic_DNA"/>
</dbReference>
<dbReference type="Proteomes" id="UP000325255">
    <property type="component" value="Unassembled WGS sequence"/>
</dbReference>
<feature type="compositionally biased region" description="Low complexity" evidence="2">
    <location>
        <begin position="294"/>
        <end position="311"/>
    </location>
</feature>
<dbReference type="Pfam" id="PF03968">
    <property type="entry name" value="LptD_N"/>
    <property type="match status" value="1"/>
</dbReference>
<gene>
    <name evidence="5" type="ORF">F1189_01725</name>
</gene>
<dbReference type="RefSeq" id="WP_150038831.1">
    <property type="nucleotide sequence ID" value="NZ_OW485601.1"/>
</dbReference>
<keyword evidence="6" id="KW-1185">Reference proteome</keyword>
<dbReference type="InterPro" id="IPR005653">
    <property type="entry name" value="OstA-like_N"/>
</dbReference>
<feature type="chain" id="PRO_5024464274" description="Organic solvent tolerance-like N-terminal domain-containing protein" evidence="3">
    <location>
        <begin position="21"/>
        <end position="311"/>
    </location>
</feature>
<evidence type="ECO:0000259" key="4">
    <source>
        <dbReference type="Pfam" id="PF03968"/>
    </source>
</evidence>
<dbReference type="AlphaFoldDB" id="A0A5M6J3V1"/>
<protein>
    <recommendedName>
        <fullName evidence="4">Organic solvent tolerance-like N-terminal domain-containing protein</fullName>
    </recommendedName>
</protein>
<evidence type="ECO:0000313" key="5">
    <source>
        <dbReference type="EMBL" id="KAA5614335.1"/>
    </source>
</evidence>
<dbReference type="PANTHER" id="PTHR36504">
    <property type="entry name" value="LIPOPOLYSACCHARIDE EXPORT SYSTEM PROTEIN LPTA"/>
    <property type="match status" value="1"/>
</dbReference>
<evidence type="ECO:0000256" key="3">
    <source>
        <dbReference type="SAM" id="SignalP"/>
    </source>
</evidence>